<feature type="region of interest" description="Disordered" evidence="1">
    <location>
        <begin position="1"/>
        <end position="20"/>
    </location>
</feature>
<sequence>MINRLGFFSSPASGDLSSVITGDDRAPDDYRLRSFLKARERVIGIENLYVMESHAPIIQRVAATVLKHADIHLSTRATHIENMRSS</sequence>
<accession>A0A161Y4C3</accession>
<dbReference type="EMBL" id="LFIV01000171">
    <property type="protein sequence ID" value="KZL66557.1"/>
    <property type="molecule type" value="Genomic_DNA"/>
</dbReference>
<evidence type="ECO:0000313" key="3">
    <source>
        <dbReference type="Proteomes" id="UP000076552"/>
    </source>
</evidence>
<comment type="caution">
    <text evidence="2">The sequence shown here is derived from an EMBL/GenBank/DDBJ whole genome shotgun (WGS) entry which is preliminary data.</text>
</comment>
<gene>
    <name evidence="2" type="ORF">CT0861_04497</name>
</gene>
<dbReference type="AlphaFoldDB" id="A0A161Y4C3"/>
<evidence type="ECO:0000256" key="1">
    <source>
        <dbReference type="SAM" id="MobiDB-lite"/>
    </source>
</evidence>
<dbReference type="Proteomes" id="UP000076552">
    <property type="component" value="Unassembled WGS sequence"/>
</dbReference>
<organism evidence="2 3">
    <name type="scientific">Colletotrichum tofieldiae</name>
    <dbReference type="NCBI Taxonomy" id="708197"/>
    <lineage>
        <taxon>Eukaryota</taxon>
        <taxon>Fungi</taxon>
        <taxon>Dikarya</taxon>
        <taxon>Ascomycota</taxon>
        <taxon>Pezizomycotina</taxon>
        <taxon>Sordariomycetes</taxon>
        <taxon>Hypocreomycetidae</taxon>
        <taxon>Glomerellales</taxon>
        <taxon>Glomerellaceae</taxon>
        <taxon>Colletotrichum</taxon>
        <taxon>Colletotrichum spaethianum species complex</taxon>
    </lineage>
</organism>
<feature type="compositionally biased region" description="Polar residues" evidence="1">
    <location>
        <begin position="10"/>
        <end position="20"/>
    </location>
</feature>
<reference evidence="2 3" key="1">
    <citation type="submission" date="2015-06" db="EMBL/GenBank/DDBJ databases">
        <title>Survival trade-offs in plant roots during colonization by closely related pathogenic and mutualistic fungi.</title>
        <authorList>
            <person name="Hacquard S."/>
            <person name="Kracher B."/>
            <person name="Hiruma K."/>
            <person name="Weinman A."/>
            <person name="Muench P."/>
            <person name="Garrido Oter R."/>
            <person name="Ver Loren van Themaat E."/>
            <person name="Dallerey J.-F."/>
            <person name="Damm U."/>
            <person name="Henrissat B."/>
            <person name="Lespinet O."/>
            <person name="Thon M."/>
            <person name="Kemen E."/>
            <person name="McHardy A.C."/>
            <person name="Schulze-Lefert P."/>
            <person name="O'Connell R.J."/>
        </authorList>
    </citation>
    <scope>NUCLEOTIDE SEQUENCE [LARGE SCALE GENOMIC DNA]</scope>
    <source>
        <strain evidence="2 3">0861</strain>
    </source>
</reference>
<keyword evidence="3" id="KW-1185">Reference proteome</keyword>
<proteinExistence type="predicted"/>
<protein>
    <submittedName>
        <fullName evidence="2">Flavin containing amine oxidase</fullName>
    </submittedName>
</protein>
<name>A0A161Y4C3_9PEZI</name>
<evidence type="ECO:0000313" key="2">
    <source>
        <dbReference type="EMBL" id="KZL66557.1"/>
    </source>
</evidence>